<keyword evidence="2" id="KW-0808">Transferase</keyword>
<dbReference type="InterPro" id="IPR050834">
    <property type="entry name" value="Glycosyltransf_2"/>
</dbReference>
<sequence length="312" mass="36167">MKLSVLLVSYNQVSYIDQCLDGIIDQQFDQEFEIVVADDFSTDGTIEKIIERLEKVEIQYRILESNETLGLGGNYYRGVENCQGEYVAILEGDDYWVDPMRLQKLVRLMDENPSCPMCFNPFSLYYDAEGRLETFKASKVGEVKYFNSETLILYNLIGNLSACVFRRSVLMNYVDFWLIHNITDWFLGIAMGQHGLVAMLNEPMSVYRVRPDGLWSKHSDEERKLLKNKLTLVYDHLLDYQFTRGFYAFRLAANIKFQRDSLSQKLPESAGRILRSTLTQGVIFRFGKLVSKIIPESLIEKNEEILEVFQEG</sequence>
<feature type="domain" description="Glycosyltransferase 2-like" evidence="1">
    <location>
        <begin position="4"/>
        <end position="122"/>
    </location>
</feature>
<dbReference type="OrthoDB" id="199095at2"/>
<dbReference type="RefSeq" id="WP_073572126.1">
    <property type="nucleotide sequence ID" value="NZ_FRXN01000003.1"/>
</dbReference>
<dbReference type="EMBL" id="FRXN01000003">
    <property type="protein sequence ID" value="SHO63052.1"/>
    <property type="molecule type" value="Genomic_DNA"/>
</dbReference>
<dbReference type="InterPro" id="IPR001173">
    <property type="entry name" value="Glyco_trans_2-like"/>
</dbReference>
<keyword evidence="3" id="KW-1185">Reference proteome</keyword>
<dbReference type="Proteomes" id="UP000184609">
    <property type="component" value="Unassembled WGS sequence"/>
</dbReference>
<dbReference type="AlphaFoldDB" id="A0A1M7ZDY6"/>
<organism evidence="2 3">
    <name type="scientific">Algoriphagus zhangzhouensis</name>
    <dbReference type="NCBI Taxonomy" id="1073327"/>
    <lineage>
        <taxon>Bacteria</taxon>
        <taxon>Pseudomonadati</taxon>
        <taxon>Bacteroidota</taxon>
        <taxon>Cytophagia</taxon>
        <taxon>Cytophagales</taxon>
        <taxon>Cyclobacteriaceae</taxon>
        <taxon>Algoriphagus</taxon>
    </lineage>
</organism>
<dbReference type="GO" id="GO:0016740">
    <property type="term" value="F:transferase activity"/>
    <property type="evidence" value="ECO:0007669"/>
    <property type="project" value="UniProtKB-KW"/>
</dbReference>
<dbReference type="STRING" id="1073327.SAMN04488108_2493"/>
<dbReference type="PANTHER" id="PTHR43685:SF11">
    <property type="entry name" value="GLYCOSYLTRANSFERASE TAGX-RELATED"/>
    <property type="match status" value="1"/>
</dbReference>
<gene>
    <name evidence="2" type="ORF">SAMN04488108_2493</name>
</gene>
<dbReference type="Gene3D" id="3.90.550.10">
    <property type="entry name" value="Spore Coat Polysaccharide Biosynthesis Protein SpsA, Chain A"/>
    <property type="match status" value="1"/>
</dbReference>
<proteinExistence type="predicted"/>
<dbReference type="InterPro" id="IPR029044">
    <property type="entry name" value="Nucleotide-diphossugar_trans"/>
</dbReference>
<dbReference type="PANTHER" id="PTHR43685">
    <property type="entry name" value="GLYCOSYLTRANSFERASE"/>
    <property type="match status" value="1"/>
</dbReference>
<dbReference type="SUPFAM" id="SSF53448">
    <property type="entry name" value="Nucleotide-diphospho-sugar transferases"/>
    <property type="match status" value="1"/>
</dbReference>
<dbReference type="Pfam" id="PF00535">
    <property type="entry name" value="Glycos_transf_2"/>
    <property type="match status" value="1"/>
</dbReference>
<accession>A0A1M7ZDY6</accession>
<evidence type="ECO:0000259" key="1">
    <source>
        <dbReference type="Pfam" id="PF00535"/>
    </source>
</evidence>
<evidence type="ECO:0000313" key="2">
    <source>
        <dbReference type="EMBL" id="SHO63052.1"/>
    </source>
</evidence>
<name>A0A1M7ZDY6_9BACT</name>
<reference evidence="3" key="1">
    <citation type="submission" date="2016-12" db="EMBL/GenBank/DDBJ databases">
        <authorList>
            <person name="Varghese N."/>
            <person name="Submissions S."/>
        </authorList>
    </citation>
    <scope>NUCLEOTIDE SEQUENCE [LARGE SCALE GENOMIC DNA]</scope>
    <source>
        <strain evidence="3">DSM 25035</strain>
    </source>
</reference>
<evidence type="ECO:0000313" key="3">
    <source>
        <dbReference type="Proteomes" id="UP000184609"/>
    </source>
</evidence>
<protein>
    <submittedName>
        <fullName evidence="2">Glycosyltransferase involved in cell wall bisynthesis</fullName>
    </submittedName>
</protein>